<gene>
    <name evidence="2" type="ORF">C8N38_101305</name>
</gene>
<sequence length="74" mass="7691">MAREDTGEAARRSALKRGQAVEARPGHDPAAVILADPAGADPEPALELLTEADLPEIETLGPMSALMGGRKNDT</sequence>
<dbReference type="AlphaFoldDB" id="A0A8E2VMV3"/>
<dbReference type="Proteomes" id="UP000244037">
    <property type="component" value="Unassembled WGS sequence"/>
</dbReference>
<accession>A0A8E2VMV3</accession>
<proteinExistence type="predicted"/>
<evidence type="ECO:0000313" key="2">
    <source>
        <dbReference type="EMBL" id="PTW52001.1"/>
    </source>
</evidence>
<organism evidence="2 3">
    <name type="scientific">Rhodovulum kholense</name>
    <dbReference type="NCBI Taxonomy" id="453584"/>
    <lineage>
        <taxon>Bacteria</taxon>
        <taxon>Pseudomonadati</taxon>
        <taxon>Pseudomonadota</taxon>
        <taxon>Alphaproteobacteria</taxon>
        <taxon>Rhodobacterales</taxon>
        <taxon>Paracoccaceae</taxon>
        <taxon>Rhodovulum</taxon>
    </lineage>
</organism>
<feature type="region of interest" description="Disordered" evidence="1">
    <location>
        <begin position="1"/>
        <end position="28"/>
    </location>
</feature>
<comment type="caution">
    <text evidence="2">The sequence shown here is derived from an EMBL/GenBank/DDBJ whole genome shotgun (WGS) entry which is preliminary data.</text>
</comment>
<keyword evidence="3" id="KW-1185">Reference proteome</keyword>
<dbReference type="EMBL" id="QAYC01000001">
    <property type="protein sequence ID" value="PTW52001.1"/>
    <property type="molecule type" value="Genomic_DNA"/>
</dbReference>
<evidence type="ECO:0000256" key="1">
    <source>
        <dbReference type="SAM" id="MobiDB-lite"/>
    </source>
</evidence>
<name>A0A8E2VMV3_9RHOB</name>
<dbReference type="RefSeq" id="WP_108023222.1">
    <property type="nucleotide sequence ID" value="NZ_QAYC01000001.1"/>
</dbReference>
<evidence type="ECO:0000313" key="3">
    <source>
        <dbReference type="Proteomes" id="UP000244037"/>
    </source>
</evidence>
<reference evidence="2 3" key="1">
    <citation type="submission" date="2018-04" db="EMBL/GenBank/DDBJ databases">
        <title>Genomic Encyclopedia of Archaeal and Bacterial Type Strains, Phase II (KMG-II): from individual species to whole genera.</title>
        <authorList>
            <person name="Goeker M."/>
        </authorList>
    </citation>
    <scope>NUCLEOTIDE SEQUENCE [LARGE SCALE GENOMIC DNA]</scope>
    <source>
        <strain evidence="2 3">DSM 19783</strain>
    </source>
</reference>
<protein>
    <submittedName>
        <fullName evidence="2">Uncharacterized protein</fullName>
    </submittedName>
</protein>
<feature type="compositionally biased region" description="Basic and acidic residues" evidence="1">
    <location>
        <begin position="1"/>
        <end position="11"/>
    </location>
</feature>